<evidence type="ECO:0000256" key="3">
    <source>
        <dbReference type="ARBA" id="ARBA00022833"/>
    </source>
</evidence>
<keyword evidence="9" id="KW-1185">Reference proteome</keyword>
<dbReference type="EMBL" id="BCLP01008815">
    <property type="protein sequence ID" value="GAU09980.1"/>
    <property type="molecule type" value="Genomic_DNA"/>
</dbReference>
<dbReference type="Pfam" id="PF26130">
    <property type="entry name" value="PB1-like"/>
    <property type="match status" value="1"/>
</dbReference>
<evidence type="ECO:0000313" key="9">
    <source>
        <dbReference type="Proteomes" id="UP000242715"/>
    </source>
</evidence>
<feature type="compositionally biased region" description="Basic residues" evidence="5">
    <location>
        <begin position="767"/>
        <end position="776"/>
    </location>
</feature>
<feature type="region of interest" description="Disordered" evidence="5">
    <location>
        <begin position="135"/>
        <end position="181"/>
    </location>
</feature>
<gene>
    <name evidence="8" type="ORF">TSUD_391720</name>
</gene>
<feature type="region of interest" description="Disordered" evidence="5">
    <location>
        <begin position="205"/>
        <end position="234"/>
    </location>
</feature>
<dbReference type="AlphaFoldDB" id="A0A1B5Z7A3"/>
<dbReference type="OrthoDB" id="1426257at2759"/>
<evidence type="ECO:0000256" key="4">
    <source>
        <dbReference type="PROSITE-ProRule" id="PRU00047"/>
    </source>
</evidence>
<reference evidence="9" key="1">
    <citation type="journal article" date="2017" name="Front. Plant Sci.">
        <title>Climate Clever Clovers: New Paradigm to Reduce the Environmental Footprint of Ruminants by Breeding Low Methanogenic Forages Utilizing Haplotype Variation.</title>
        <authorList>
            <person name="Kaur P."/>
            <person name="Appels R."/>
            <person name="Bayer P.E."/>
            <person name="Keeble-Gagnere G."/>
            <person name="Wang J."/>
            <person name="Hirakawa H."/>
            <person name="Shirasawa K."/>
            <person name="Vercoe P."/>
            <person name="Stefanova K."/>
            <person name="Durmic Z."/>
            <person name="Nichols P."/>
            <person name="Revell C."/>
            <person name="Isobe S.N."/>
            <person name="Edwards D."/>
            <person name="Erskine W."/>
        </authorList>
    </citation>
    <scope>NUCLEOTIDE SEQUENCE [LARGE SCALE GENOMIC DNA]</scope>
    <source>
        <strain evidence="9">cv. Daliak</strain>
    </source>
</reference>
<dbReference type="GO" id="GO:0003676">
    <property type="term" value="F:nucleic acid binding"/>
    <property type="evidence" value="ECO:0007669"/>
    <property type="project" value="InterPro"/>
</dbReference>
<dbReference type="PROSITE" id="PS50158">
    <property type="entry name" value="ZF_CCHC"/>
    <property type="match status" value="1"/>
</dbReference>
<evidence type="ECO:0000259" key="6">
    <source>
        <dbReference type="PROSITE" id="PS50158"/>
    </source>
</evidence>
<dbReference type="Pfam" id="PF04434">
    <property type="entry name" value="SWIM"/>
    <property type="match status" value="1"/>
</dbReference>
<proteinExistence type="predicted"/>
<name>A0A1B5Z7A3_TRISU</name>
<dbReference type="SMART" id="SM00575">
    <property type="entry name" value="ZnF_PMZ"/>
    <property type="match status" value="1"/>
</dbReference>
<dbReference type="PANTHER" id="PTHR31973:SF187">
    <property type="entry name" value="MUTATOR TRANSPOSASE MUDRA PROTEIN"/>
    <property type="match status" value="1"/>
</dbReference>
<feature type="region of interest" description="Disordered" evidence="5">
    <location>
        <begin position="752"/>
        <end position="812"/>
    </location>
</feature>
<feature type="region of interest" description="Disordered" evidence="5">
    <location>
        <begin position="863"/>
        <end position="892"/>
    </location>
</feature>
<evidence type="ECO:0000313" key="8">
    <source>
        <dbReference type="EMBL" id="GAU09980.1"/>
    </source>
</evidence>
<sequence>MAFTAVFVYKGFFVKDPELKYVGGEVRPYKADSDKWSFFEIDGIIRDFHKDAGNIRIWWKHAETPLEIGLFKIANDEDATAVSNYAVGQDAEVLIYVEYVTDATSNVAYPVCVDEVNGARTGVRTEDNGKAVVIINDEESDGSDNDDSESDGSDNDDSEDSELDVHFSDSEEERGFGVDDGFETEVVENVVEGQAEVTENVVENIVEGTSQDHEIADDEYETEELDSASDDDGEGASDKIVRYAKFKEEDMCKGFKFYVGMEFSSLDQFKKAVLKKNVLIGRQIKFAKNDANRVRAVCKSKDTCSYSVFVSRVGRTHTFRVKSLTQKHDCVRVFDNKSAKSEWIAGAIVERMKSNGDMSIKEGIADMRIRFSIAITFSRAAKARKLAKKLVDGDADRQYSLLWSYSEELRNRNPGNTCKLHFERPAPTLEPRFGRYYLCFDGAKKALKIACRPFIGVDGCHLKSKYGGQLLIAVGRDPNDQYLPVAFAVVETETKETWRWFLTLLLEDIGDSRWTFISDQQRFCLRHLYANFKKKFGGGTLMRDLMMGAAKATYAQAWEEKMNMLKEVDAKAHDWLMKVPKKSWCKHAFSFHTKCDVLMNNLSESFNATILLQRDKPIITMFEWIRTYLMGRFASLKQKCESYVGAMMPKPKKRLDWEIEKSGNWFPTWAGGLKFEVTHFHFVDKFVVDLGKRSCSCNFWELVGIPCRHAVAAITMKGEDPITYVHRYYSKMCYKDCYDQIISPINGENRWPKTDYPHILPPQFKRGPGRPKKLRRRDPDGERRGRREDGKWSRSGTTNHCTRCNEPGHNMRSCKNPAVEKCVGPSTQNVTEVTNDVQVPMPTQASQTNVVAVDNVVEVPAVAPKKRGRPRKPQTETNKPKKNKNVESANVDSDAPVIAETTLAIEAKNILKGLETLPPNELDETVKELITGLVKWQEGVGKGDVSET</sequence>
<keyword evidence="1" id="KW-0479">Metal-binding</keyword>
<evidence type="ECO:0000256" key="1">
    <source>
        <dbReference type="ARBA" id="ARBA00022723"/>
    </source>
</evidence>
<dbReference type="Pfam" id="PF10551">
    <property type="entry name" value="MULE"/>
    <property type="match status" value="1"/>
</dbReference>
<dbReference type="GO" id="GO:0008270">
    <property type="term" value="F:zinc ion binding"/>
    <property type="evidence" value="ECO:0007669"/>
    <property type="project" value="UniProtKB-KW"/>
</dbReference>
<protein>
    <recommendedName>
        <fullName evidence="10">SWIM-type domain-containing protein</fullName>
    </recommendedName>
</protein>
<dbReference type="PROSITE" id="PS50966">
    <property type="entry name" value="ZF_SWIM"/>
    <property type="match status" value="1"/>
</dbReference>
<dbReference type="PANTHER" id="PTHR31973">
    <property type="entry name" value="POLYPROTEIN, PUTATIVE-RELATED"/>
    <property type="match status" value="1"/>
</dbReference>
<organism evidence="8 9">
    <name type="scientific">Trifolium subterraneum</name>
    <name type="common">Subterranean clover</name>
    <dbReference type="NCBI Taxonomy" id="3900"/>
    <lineage>
        <taxon>Eukaryota</taxon>
        <taxon>Viridiplantae</taxon>
        <taxon>Streptophyta</taxon>
        <taxon>Embryophyta</taxon>
        <taxon>Tracheophyta</taxon>
        <taxon>Spermatophyta</taxon>
        <taxon>Magnoliopsida</taxon>
        <taxon>eudicotyledons</taxon>
        <taxon>Gunneridae</taxon>
        <taxon>Pentapetalae</taxon>
        <taxon>rosids</taxon>
        <taxon>fabids</taxon>
        <taxon>Fabales</taxon>
        <taxon>Fabaceae</taxon>
        <taxon>Papilionoideae</taxon>
        <taxon>50 kb inversion clade</taxon>
        <taxon>NPAAA clade</taxon>
        <taxon>Hologalegina</taxon>
        <taxon>IRL clade</taxon>
        <taxon>Trifolieae</taxon>
        <taxon>Trifolium</taxon>
    </lineage>
</organism>
<keyword evidence="3" id="KW-0862">Zinc</keyword>
<feature type="compositionally biased region" description="Acidic residues" evidence="5">
    <location>
        <begin position="215"/>
        <end position="234"/>
    </location>
</feature>
<dbReference type="Pfam" id="PF03108">
    <property type="entry name" value="DBD_Tnp_Mut"/>
    <property type="match status" value="1"/>
</dbReference>
<dbReference type="InterPro" id="IPR018289">
    <property type="entry name" value="MULE_transposase_dom"/>
</dbReference>
<feature type="compositionally biased region" description="Basic and acidic residues" evidence="5">
    <location>
        <begin position="777"/>
        <end position="792"/>
    </location>
</feature>
<accession>A0A1B5Z7A3</accession>
<evidence type="ECO:0000256" key="5">
    <source>
        <dbReference type="SAM" id="MobiDB-lite"/>
    </source>
</evidence>
<dbReference type="InterPro" id="IPR058594">
    <property type="entry name" value="PB1-like_dom_pln"/>
</dbReference>
<dbReference type="InterPro" id="IPR004332">
    <property type="entry name" value="Transposase_MuDR"/>
</dbReference>
<evidence type="ECO:0008006" key="10">
    <source>
        <dbReference type="Google" id="ProtNLM"/>
    </source>
</evidence>
<dbReference type="InterPro" id="IPR007527">
    <property type="entry name" value="Znf_SWIM"/>
</dbReference>
<dbReference type="InterPro" id="IPR001878">
    <property type="entry name" value="Znf_CCHC"/>
</dbReference>
<feature type="domain" description="SWIM-type" evidence="7">
    <location>
        <begin position="686"/>
        <end position="718"/>
    </location>
</feature>
<dbReference type="Proteomes" id="UP000242715">
    <property type="component" value="Unassembled WGS sequence"/>
</dbReference>
<evidence type="ECO:0000259" key="7">
    <source>
        <dbReference type="PROSITE" id="PS50966"/>
    </source>
</evidence>
<evidence type="ECO:0000256" key="2">
    <source>
        <dbReference type="ARBA" id="ARBA00022771"/>
    </source>
</evidence>
<keyword evidence="2 4" id="KW-0863">Zinc-finger</keyword>
<dbReference type="InterPro" id="IPR006564">
    <property type="entry name" value="Znf_PMZ"/>
</dbReference>
<feature type="domain" description="CCHC-type" evidence="6">
    <location>
        <begin position="801"/>
        <end position="816"/>
    </location>
</feature>
<comment type="caution">
    <text evidence="8">The sequence shown here is derived from an EMBL/GenBank/DDBJ whole genome shotgun (WGS) entry which is preliminary data.</text>
</comment>
<feature type="compositionally biased region" description="Basic and acidic residues" evidence="5">
    <location>
        <begin position="163"/>
        <end position="177"/>
    </location>
</feature>
<feature type="compositionally biased region" description="Acidic residues" evidence="5">
    <location>
        <begin position="136"/>
        <end position="162"/>
    </location>
</feature>